<evidence type="ECO:0000256" key="2">
    <source>
        <dbReference type="ARBA" id="ARBA00022475"/>
    </source>
</evidence>
<feature type="transmembrane region" description="Helical" evidence="6">
    <location>
        <begin position="99"/>
        <end position="128"/>
    </location>
</feature>
<dbReference type="GO" id="GO:0005886">
    <property type="term" value="C:plasma membrane"/>
    <property type="evidence" value="ECO:0007669"/>
    <property type="project" value="UniProtKB-SubCell"/>
</dbReference>
<protein>
    <submittedName>
        <fullName evidence="7">O-antigen transporter</fullName>
    </submittedName>
</protein>
<feature type="transmembrane region" description="Helical" evidence="6">
    <location>
        <begin position="375"/>
        <end position="393"/>
    </location>
</feature>
<keyword evidence="2" id="KW-1003">Cell membrane</keyword>
<proteinExistence type="predicted"/>
<feature type="transmembrane region" description="Helical" evidence="6">
    <location>
        <begin position="343"/>
        <end position="368"/>
    </location>
</feature>
<reference evidence="7 8" key="1">
    <citation type="submission" date="2013-02" db="EMBL/GenBank/DDBJ databases">
        <title>A novel strain isolated from Lonar lake, Maharashtra, India.</title>
        <authorList>
            <person name="Singh A."/>
        </authorList>
    </citation>
    <scope>NUCLEOTIDE SEQUENCE [LARGE SCALE GENOMIC DNA]</scope>
    <source>
        <strain evidence="7 8">AK24</strain>
    </source>
</reference>
<feature type="transmembrane region" description="Helical" evidence="6">
    <location>
        <begin position="187"/>
        <end position="209"/>
    </location>
</feature>
<feature type="transmembrane region" description="Helical" evidence="6">
    <location>
        <begin position="160"/>
        <end position="181"/>
    </location>
</feature>
<feature type="transmembrane region" description="Helical" evidence="6">
    <location>
        <begin position="58"/>
        <end position="78"/>
    </location>
</feature>
<keyword evidence="3 6" id="KW-0812">Transmembrane</keyword>
<feature type="transmembrane region" description="Helical" evidence="6">
    <location>
        <begin position="27"/>
        <end position="52"/>
    </location>
</feature>
<name>R7ZN80_9BACT</name>
<keyword evidence="5 6" id="KW-0472">Membrane</keyword>
<dbReference type="Pfam" id="PF01943">
    <property type="entry name" value="Polysacc_synt"/>
    <property type="match status" value="1"/>
</dbReference>
<sequence length="436" mass="48767">MVVLMVIEKMKGIDVLGLFNNRSIHNFIFLSAIQISNILITLISMPLLISAIGVDQFGLVSLSFSVMVIANIFVSFGFNLSGPRAVALNQQNPKRLSFLLSHILGGKVLLASVATGVLLVLIFGFGFFTEYQTILALSVLLLYSEATLPLWFFQGLEKMRLISIANVVSKVLYLMGIFLFIKDPSHAKWANFILGACGLSINLLVLAYVRKRLGIVLIGPRILRIFRSLKSNVHYFLSNLTSYLTFNGGLVILSFFEQSHTLGMYSLAEKIVMVIRLFPSILTQSVYPNASKLYQADKSTFLRFMRKVYFSGLAISFFFSVATYLAAPLIIQLLATSRLEDSIYYLRLLSLIPFLACLNIGNVLIFLVTNQQKQLFKVSAFMCVFMMVSASLLTYRFGAVGICVALLSTELLHFLGFSWMVARKNPDLWRGFYLAA</sequence>
<evidence type="ECO:0000313" key="8">
    <source>
        <dbReference type="Proteomes" id="UP000013909"/>
    </source>
</evidence>
<keyword evidence="4 6" id="KW-1133">Transmembrane helix</keyword>
<feature type="transmembrane region" description="Helical" evidence="6">
    <location>
        <begin position="233"/>
        <end position="256"/>
    </location>
</feature>
<organism evidence="7 8">
    <name type="scientific">Lunatimonas lonarensis</name>
    <dbReference type="NCBI Taxonomy" id="1232681"/>
    <lineage>
        <taxon>Bacteria</taxon>
        <taxon>Pseudomonadati</taxon>
        <taxon>Bacteroidota</taxon>
        <taxon>Cytophagia</taxon>
        <taxon>Cytophagales</taxon>
        <taxon>Cyclobacteriaceae</taxon>
    </lineage>
</organism>
<dbReference type="PANTHER" id="PTHR30250">
    <property type="entry name" value="PST FAMILY PREDICTED COLANIC ACID TRANSPORTER"/>
    <property type="match status" value="1"/>
</dbReference>
<evidence type="ECO:0000256" key="6">
    <source>
        <dbReference type="SAM" id="Phobius"/>
    </source>
</evidence>
<feature type="transmembrane region" description="Helical" evidence="6">
    <location>
        <begin position="262"/>
        <end position="287"/>
    </location>
</feature>
<evidence type="ECO:0000313" key="7">
    <source>
        <dbReference type="EMBL" id="EON75533.1"/>
    </source>
</evidence>
<evidence type="ECO:0000256" key="1">
    <source>
        <dbReference type="ARBA" id="ARBA00004651"/>
    </source>
</evidence>
<dbReference type="InterPro" id="IPR002797">
    <property type="entry name" value="Polysacc_synth"/>
</dbReference>
<dbReference type="InterPro" id="IPR050833">
    <property type="entry name" value="Poly_Biosynth_Transport"/>
</dbReference>
<evidence type="ECO:0000256" key="5">
    <source>
        <dbReference type="ARBA" id="ARBA00023136"/>
    </source>
</evidence>
<comment type="caution">
    <text evidence="7">The sequence shown here is derived from an EMBL/GenBank/DDBJ whole genome shotgun (WGS) entry which is preliminary data.</text>
</comment>
<feature type="transmembrane region" description="Helical" evidence="6">
    <location>
        <begin position="134"/>
        <end position="153"/>
    </location>
</feature>
<evidence type="ECO:0000256" key="4">
    <source>
        <dbReference type="ARBA" id="ARBA00022989"/>
    </source>
</evidence>
<dbReference type="Proteomes" id="UP000013909">
    <property type="component" value="Unassembled WGS sequence"/>
</dbReference>
<dbReference type="PANTHER" id="PTHR30250:SF11">
    <property type="entry name" value="O-ANTIGEN TRANSPORTER-RELATED"/>
    <property type="match status" value="1"/>
</dbReference>
<comment type="subcellular location">
    <subcellularLocation>
        <location evidence="1">Cell membrane</location>
        <topology evidence="1">Multi-pass membrane protein</topology>
    </subcellularLocation>
</comment>
<evidence type="ECO:0000256" key="3">
    <source>
        <dbReference type="ARBA" id="ARBA00022692"/>
    </source>
</evidence>
<dbReference type="EMBL" id="AQHR01000104">
    <property type="protein sequence ID" value="EON75533.1"/>
    <property type="molecule type" value="Genomic_DNA"/>
</dbReference>
<dbReference type="AlphaFoldDB" id="R7ZN80"/>
<keyword evidence="8" id="KW-1185">Reference proteome</keyword>
<accession>R7ZN80</accession>
<dbReference type="PATRIC" id="fig|1288963.3.peg.3928"/>
<feature type="transmembrane region" description="Helical" evidence="6">
    <location>
        <begin position="399"/>
        <end position="422"/>
    </location>
</feature>
<dbReference type="STRING" id="1232681.ADIS_3936"/>
<feature type="transmembrane region" description="Helical" evidence="6">
    <location>
        <begin position="308"/>
        <end position="331"/>
    </location>
</feature>
<gene>
    <name evidence="7" type="ORF">ADIS_3936</name>
</gene>